<accession>A0A0E3GR90</accession>
<organism evidence="2 3">
    <name type="scientific">Clostridium scatologenes</name>
    <dbReference type="NCBI Taxonomy" id="1548"/>
    <lineage>
        <taxon>Bacteria</taxon>
        <taxon>Bacillati</taxon>
        <taxon>Bacillota</taxon>
        <taxon>Clostridia</taxon>
        <taxon>Eubacteriales</taxon>
        <taxon>Clostridiaceae</taxon>
        <taxon>Clostridium</taxon>
    </lineage>
</organism>
<dbReference type="STRING" id="1548.CSCA_2781"/>
<dbReference type="PANTHER" id="PTHR34215:SF1">
    <property type="entry name" value="YLXR DOMAIN-CONTAINING PROTEIN"/>
    <property type="match status" value="1"/>
</dbReference>
<dbReference type="AlphaFoldDB" id="A0A0E3GR90"/>
<dbReference type="RefSeq" id="WP_029161506.1">
    <property type="nucleotide sequence ID" value="NZ_CP009933.1"/>
</dbReference>
<dbReference type="InterPro" id="IPR007393">
    <property type="entry name" value="YlxR_dom"/>
</dbReference>
<dbReference type="Gene3D" id="3.30.1230.10">
    <property type="entry name" value="YlxR-like"/>
    <property type="match status" value="1"/>
</dbReference>
<dbReference type="NCBIfam" id="NF047356">
    <property type="entry name" value="RNA_bind_RnpM"/>
    <property type="match status" value="1"/>
</dbReference>
<dbReference type="Pfam" id="PF04296">
    <property type="entry name" value="YlxR"/>
    <property type="match status" value="1"/>
</dbReference>
<dbReference type="HOGENOM" id="CLU_147970_2_1_9"/>
<evidence type="ECO:0000313" key="3">
    <source>
        <dbReference type="Proteomes" id="UP000033115"/>
    </source>
</evidence>
<dbReference type="InterPro" id="IPR035931">
    <property type="entry name" value="YlxR-like_sf"/>
</dbReference>
<proteinExistence type="predicted"/>
<dbReference type="CDD" id="cd00279">
    <property type="entry name" value="YlxR"/>
    <property type="match status" value="1"/>
</dbReference>
<feature type="domain" description="YlxR" evidence="1">
    <location>
        <begin position="9"/>
        <end position="82"/>
    </location>
</feature>
<dbReference type="InterPro" id="IPR037465">
    <property type="entry name" value="YlxR"/>
</dbReference>
<reference evidence="2 3" key="1">
    <citation type="journal article" date="2015" name="J. Biotechnol.">
        <title>Complete genome sequence of a malodorant-producing acetogen, Clostridium scatologenes ATCC 25775(T).</title>
        <authorList>
            <person name="Zhu Z."/>
            <person name="Guo T."/>
            <person name="Zheng H."/>
            <person name="Song T."/>
            <person name="Ouyang P."/>
            <person name="Xie J."/>
        </authorList>
    </citation>
    <scope>NUCLEOTIDE SEQUENCE [LARGE SCALE GENOMIC DNA]</scope>
    <source>
        <strain evidence="2 3">ATCC 25775</strain>
    </source>
</reference>
<name>A0A0E3GR90_CLOSL</name>
<evidence type="ECO:0000313" key="2">
    <source>
        <dbReference type="EMBL" id="AKA69906.1"/>
    </source>
</evidence>
<keyword evidence="3" id="KW-1185">Reference proteome</keyword>
<gene>
    <name evidence="2" type="ORF">CSCA_2781</name>
</gene>
<dbReference type="Proteomes" id="UP000033115">
    <property type="component" value="Chromosome"/>
</dbReference>
<dbReference type="EMBL" id="CP009933">
    <property type="protein sequence ID" value="AKA69906.1"/>
    <property type="molecule type" value="Genomic_DNA"/>
</dbReference>
<dbReference type="SUPFAM" id="SSF64376">
    <property type="entry name" value="YlxR-like"/>
    <property type="match status" value="1"/>
</dbReference>
<dbReference type="KEGG" id="csq:CSCA_2781"/>
<sequence length="89" mass="10323">MKVKKIPQRMCTGCMEMKPKKELIRVVKSKEDEVTVDLTGKKNGRGAYICKSIECLEKAFKSKKLEKNLETKISEEIYNRLKEEIENGK</sequence>
<dbReference type="PANTHER" id="PTHR34215">
    <property type="entry name" value="BLL0784 PROTEIN"/>
    <property type="match status" value="1"/>
</dbReference>
<protein>
    <recommendedName>
        <fullName evidence="1">YlxR domain-containing protein</fullName>
    </recommendedName>
</protein>
<evidence type="ECO:0000259" key="1">
    <source>
        <dbReference type="Pfam" id="PF04296"/>
    </source>
</evidence>